<dbReference type="SUPFAM" id="SSF52540">
    <property type="entry name" value="P-loop containing nucleoside triphosphate hydrolases"/>
    <property type="match status" value="1"/>
</dbReference>
<gene>
    <name evidence="1" type="ORF">LSJ_3036</name>
</gene>
<dbReference type="EMBL" id="CP007648">
    <property type="protein sequence ID" value="AIR11656.1"/>
    <property type="molecule type" value="Genomic_DNA"/>
</dbReference>
<dbReference type="Proteomes" id="UP000029488">
    <property type="component" value="Plasmid pMP1046B"/>
</dbReference>
<name>A0A089QL29_9LACO</name>
<protein>
    <recommendedName>
        <fullName evidence="3">Deoxynucleoside monophosphate kinase</fullName>
    </recommendedName>
</protein>
<evidence type="ECO:0000313" key="1">
    <source>
        <dbReference type="EMBL" id="AIR11656.1"/>
    </source>
</evidence>
<dbReference type="InterPro" id="IPR027417">
    <property type="entry name" value="P-loop_NTPase"/>
</dbReference>
<organism evidence="1 2">
    <name type="scientific">Ligilactobacillus salivarius</name>
    <dbReference type="NCBI Taxonomy" id="1624"/>
    <lineage>
        <taxon>Bacteria</taxon>
        <taxon>Bacillati</taxon>
        <taxon>Bacillota</taxon>
        <taxon>Bacilli</taxon>
        <taxon>Lactobacillales</taxon>
        <taxon>Lactobacillaceae</taxon>
        <taxon>Ligilactobacillus</taxon>
    </lineage>
</organism>
<dbReference type="KEGG" id="lsj:LSJ_3036"/>
<reference evidence="1 2" key="1">
    <citation type="journal article" date="2014" name="BMC Genomics">
        <title>Unusual genome complexity in Lactobacillus salivarius JCM1046.</title>
        <authorList>
            <person name="Raftis E.J."/>
            <person name="Forde B.M."/>
            <person name="Claesson M.J."/>
            <person name="O'Toole P.W."/>
        </authorList>
    </citation>
    <scope>NUCLEOTIDE SEQUENCE [LARGE SCALE GENOMIC DNA]</scope>
    <source>
        <strain evidence="1 2">JCM1046</strain>
        <plasmid evidence="1 2">pMP1046B</plasmid>
    </source>
</reference>
<accession>A0A089QL29</accession>
<evidence type="ECO:0000313" key="2">
    <source>
        <dbReference type="Proteomes" id="UP000029488"/>
    </source>
</evidence>
<geneLocation type="plasmid" evidence="1 2">
    <name>pMP1046B</name>
</geneLocation>
<sequence>MIKEVRFINFGIMASSGGSGKDTVADMLLAHLASYDRHSKKYALADGIYDVCYSILGNEDDIKRSHLQGVGESLRNVFGKDVWINDTDKRIKSDQQFLDDVIVTDIRKLREFSHYFVDKGFVPLYIKVDKNIALARLRERDGYVQTENFGNKIEKELNFIESLPTIKTNIPNVSKVNVPNNSVLNSIYIIDNNSDVDELRVTISALVDNLAQEEGWNKLEW</sequence>
<evidence type="ECO:0008006" key="3">
    <source>
        <dbReference type="Google" id="ProtNLM"/>
    </source>
</evidence>
<dbReference type="Gene3D" id="3.40.50.300">
    <property type="entry name" value="P-loop containing nucleotide triphosphate hydrolases"/>
    <property type="match status" value="1"/>
</dbReference>
<keyword evidence="1" id="KW-0614">Plasmid</keyword>
<proteinExistence type="predicted"/>
<dbReference type="AlphaFoldDB" id="A0A089QL29"/>